<reference evidence="1" key="1">
    <citation type="journal article" date="2015" name="Nature">
        <title>Complex archaea that bridge the gap between prokaryotes and eukaryotes.</title>
        <authorList>
            <person name="Spang A."/>
            <person name="Saw J.H."/>
            <person name="Jorgensen S.L."/>
            <person name="Zaremba-Niedzwiedzka K."/>
            <person name="Martijn J."/>
            <person name="Lind A.E."/>
            <person name="van Eijk R."/>
            <person name="Schleper C."/>
            <person name="Guy L."/>
            <person name="Ettema T.J."/>
        </authorList>
    </citation>
    <scope>NUCLEOTIDE SEQUENCE</scope>
</reference>
<feature type="non-terminal residue" evidence="1">
    <location>
        <position position="1"/>
    </location>
</feature>
<evidence type="ECO:0000313" key="1">
    <source>
        <dbReference type="EMBL" id="KKN30850.1"/>
    </source>
</evidence>
<accession>A0A0F9PGB0</accession>
<organism evidence="1">
    <name type="scientific">marine sediment metagenome</name>
    <dbReference type="NCBI Taxonomy" id="412755"/>
    <lineage>
        <taxon>unclassified sequences</taxon>
        <taxon>metagenomes</taxon>
        <taxon>ecological metagenomes</taxon>
    </lineage>
</organism>
<dbReference type="EMBL" id="LAZR01002375">
    <property type="protein sequence ID" value="KKN30850.1"/>
    <property type="molecule type" value="Genomic_DNA"/>
</dbReference>
<dbReference type="AlphaFoldDB" id="A0A0F9PGB0"/>
<proteinExistence type="predicted"/>
<sequence length="93" mass="11182">WDDEDGGRAEFEFDDNKISFSEDMRFLNNLRIPDIKVDENGGKQFVHTFYIYFYDKDQKALIYRRKYESIGKEHTHHIKNKKDGNIINIHISL</sequence>
<protein>
    <submittedName>
        <fullName evidence="1">Uncharacterized protein</fullName>
    </submittedName>
</protein>
<gene>
    <name evidence="1" type="ORF">LCGC14_0829750</name>
</gene>
<comment type="caution">
    <text evidence="1">The sequence shown here is derived from an EMBL/GenBank/DDBJ whole genome shotgun (WGS) entry which is preliminary data.</text>
</comment>
<name>A0A0F9PGB0_9ZZZZ</name>